<name>A0ACC4BNN1_POPAL</name>
<proteinExistence type="predicted"/>
<dbReference type="Proteomes" id="UP000309997">
    <property type="component" value="Unassembled WGS sequence"/>
</dbReference>
<organism evidence="1 2">
    <name type="scientific">Populus alba</name>
    <name type="common">White poplar</name>
    <dbReference type="NCBI Taxonomy" id="43335"/>
    <lineage>
        <taxon>Eukaryota</taxon>
        <taxon>Viridiplantae</taxon>
        <taxon>Streptophyta</taxon>
        <taxon>Embryophyta</taxon>
        <taxon>Tracheophyta</taxon>
        <taxon>Spermatophyta</taxon>
        <taxon>Magnoliopsida</taxon>
        <taxon>eudicotyledons</taxon>
        <taxon>Gunneridae</taxon>
        <taxon>Pentapetalae</taxon>
        <taxon>rosids</taxon>
        <taxon>fabids</taxon>
        <taxon>Malpighiales</taxon>
        <taxon>Salicaceae</taxon>
        <taxon>Saliceae</taxon>
        <taxon>Populus</taxon>
    </lineage>
</organism>
<gene>
    <name evidence="1" type="ORF">D5086_017577</name>
</gene>
<accession>A0ACC4BNN1</accession>
<evidence type="ECO:0000313" key="2">
    <source>
        <dbReference type="Proteomes" id="UP000309997"/>
    </source>
</evidence>
<keyword evidence="2" id="KW-1185">Reference proteome</keyword>
<dbReference type="EMBL" id="RCHU02000009">
    <property type="protein sequence ID" value="KAL3579742.1"/>
    <property type="molecule type" value="Genomic_DNA"/>
</dbReference>
<sequence>MGRDKNQFADALATLASMAKIDYGIRVQPIHIEIKNFPAHCCSVEGEIDGNPWFYDIKRFIQYQEYPLGASKADMKTLRRLAIEFYLDGDILYKRSFNGTLLRCLEEIEAKVALQEIHEGICATHASGHMMARQMQRSGYFWMTMEKDCIDYVRKCHKCQVYSDKINAPPAPLFNMTSPWAFAMWGIDVIGPINPKASNRHQFILVAIDYFTKGVEASSYAHVTQKVVKCFIEKDLICRYGSPEKIVTDNAKNFNGKIITELCVKWKIKHSNSSPYRPKMNGAIEAANKNIKKIIQKMVVTYKDWHEMLPFALHAYRTAVRTSTGATPYSLVFGMEAVMPLEVEIPSLRVLIESELEEAEWAKVRYEQLNMISEKRLAAICHHQLYQRRMAKAYDRKVRPREFKEGDLVLRKIFSLPSEDRSKWAPYYEGPYVVKKAFSGGALLLTRMDGDDLPRPVNSDSVKKYYV</sequence>
<comment type="caution">
    <text evidence="1">The sequence shown here is derived from an EMBL/GenBank/DDBJ whole genome shotgun (WGS) entry which is preliminary data.</text>
</comment>
<evidence type="ECO:0000313" key="1">
    <source>
        <dbReference type="EMBL" id="KAL3579742.1"/>
    </source>
</evidence>
<protein>
    <submittedName>
        <fullName evidence="1">Uncharacterized protein</fullName>
    </submittedName>
</protein>
<reference evidence="1 2" key="1">
    <citation type="journal article" date="2024" name="Plant Biotechnol. J.">
        <title>Genome and CRISPR/Cas9 system of a widespread forest tree (Populus alba) in the world.</title>
        <authorList>
            <person name="Liu Y.J."/>
            <person name="Jiang P.F."/>
            <person name="Han X.M."/>
            <person name="Li X.Y."/>
            <person name="Wang H.M."/>
            <person name="Wang Y.J."/>
            <person name="Wang X.X."/>
            <person name="Zeng Q.Y."/>
        </authorList>
    </citation>
    <scope>NUCLEOTIDE SEQUENCE [LARGE SCALE GENOMIC DNA]</scope>
    <source>
        <strain evidence="2">cv. PAL-ZL1</strain>
    </source>
</reference>